<comment type="caution">
    <text evidence="2">The sequence shown here is derived from an EMBL/GenBank/DDBJ whole genome shotgun (WGS) entry which is preliminary data.</text>
</comment>
<evidence type="ECO:0000313" key="3">
    <source>
        <dbReference type="Proteomes" id="UP001305779"/>
    </source>
</evidence>
<dbReference type="EMBL" id="JAXOVC010000009">
    <property type="protein sequence ID" value="KAK4496975.1"/>
    <property type="molecule type" value="Genomic_DNA"/>
</dbReference>
<organism evidence="2 3">
    <name type="scientific">Zasmidium cellare</name>
    <name type="common">Wine cellar mold</name>
    <name type="synonym">Racodium cellare</name>
    <dbReference type="NCBI Taxonomy" id="395010"/>
    <lineage>
        <taxon>Eukaryota</taxon>
        <taxon>Fungi</taxon>
        <taxon>Dikarya</taxon>
        <taxon>Ascomycota</taxon>
        <taxon>Pezizomycotina</taxon>
        <taxon>Dothideomycetes</taxon>
        <taxon>Dothideomycetidae</taxon>
        <taxon>Mycosphaerellales</taxon>
        <taxon>Mycosphaerellaceae</taxon>
        <taxon>Zasmidium</taxon>
    </lineage>
</organism>
<evidence type="ECO:0000256" key="1">
    <source>
        <dbReference type="SAM" id="SignalP"/>
    </source>
</evidence>
<reference evidence="2 3" key="1">
    <citation type="journal article" date="2023" name="G3 (Bethesda)">
        <title>A chromosome-level genome assembly of Zasmidium syzygii isolated from banana leaves.</title>
        <authorList>
            <person name="van Westerhoven A.C."/>
            <person name="Mehrabi R."/>
            <person name="Talebi R."/>
            <person name="Steentjes M.B.F."/>
            <person name="Corcolon B."/>
            <person name="Chong P.A."/>
            <person name="Kema G.H.J."/>
            <person name="Seidl M.F."/>
        </authorList>
    </citation>
    <scope>NUCLEOTIDE SEQUENCE [LARGE SCALE GENOMIC DNA]</scope>
    <source>
        <strain evidence="2 3">P124</strain>
    </source>
</reference>
<evidence type="ECO:0008006" key="4">
    <source>
        <dbReference type="Google" id="ProtNLM"/>
    </source>
</evidence>
<evidence type="ECO:0000313" key="2">
    <source>
        <dbReference type="EMBL" id="KAK4496975.1"/>
    </source>
</evidence>
<keyword evidence="3" id="KW-1185">Reference proteome</keyword>
<feature type="chain" id="PRO_5046223098" description="DUF4185 domain-containing protein" evidence="1">
    <location>
        <begin position="18"/>
        <end position="400"/>
    </location>
</feature>
<gene>
    <name evidence="2" type="ORF">PRZ48_011424</name>
</gene>
<keyword evidence="1" id="KW-0732">Signal</keyword>
<accession>A0ABR0E6V6</accession>
<dbReference type="Proteomes" id="UP001305779">
    <property type="component" value="Unassembled WGS sequence"/>
</dbReference>
<name>A0ABR0E6V6_ZASCE</name>
<sequence length="400" mass="43490">MINTILLVAGLAATALSAPLPQQLRPRAEVRPKVKSTNYVANVTDPSLSRDSCGSSRVGGRALWTCRDTTLYDVAKDECTLPVVTNTASWTNMDMTKGGPYFEKGTVGAGSSGSNNILKMYGNNAYSLETYFPVLEDECPSNGQCQDNSRWAIWPDQPPVITESTMDGGATGYTWVRKSHLRELTNLNTEPAHTLYKTTYTPNADPNALPTVSIVSPDFWKQGEIGYGQYGSVIHDSTLYLYGQTDAGKGTVLAKVPTTSVEDRSTYQFYDAGTWSNTPPSINSTTAPLPNAGAGGQGTFYYSAAFQSYIWIGQQAISASADFYMSTAPAPEGPWIEPYLIFQGRNGDNAIGGYSLQAHPALLASEDKSERGIWVSWTQQFEKGTMGAVYNTPLVWVEFE</sequence>
<feature type="signal peptide" evidence="1">
    <location>
        <begin position="1"/>
        <end position="17"/>
    </location>
</feature>
<proteinExistence type="predicted"/>
<protein>
    <recommendedName>
        <fullName evidence="4">DUF4185 domain-containing protein</fullName>
    </recommendedName>
</protein>